<dbReference type="GO" id="GO:0008299">
    <property type="term" value="P:isoprenoid biosynthetic process"/>
    <property type="evidence" value="ECO:0007669"/>
    <property type="project" value="UniProtKB-KW"/>
</dbReference>
<proteinExistence type="inferred from homology"/>
<dbReference type="InterPro" id="IPR008949">
    <property type="entry name" value="Isoprenoid_synthase_dom_sf"/>
</dbReference>
<dbReference type="GO" id="GO:0004659">
    <property type="term" value="F:prenyltransferase activity"/>
    <property type="evidence" value="ECO:0007669"/>
    <property type="project" value="InterPro"/>
</dbReference>
<gene>
    <name evidence="12" type="ORF">PSTG_04963</name>
</gene>
<evidence type="ECO:0000313" key="13">
    <source>
        <dbReference type="Proteomes" id="UP000054564"/>
    </source>
</evidence>
<name>A0A0L0VRE6_9BASI</name>
<evidence type="ECO:0000256" key="2">
    <source>
        <dbReference type="ARBA" id="ARBA00006706"/>
    </source>
</evidence>
<protein>
    <recommendedName>
        <fullName evidence="10">(2E,6E)-farnesyl diphosphate synthase</fullName>
    </recommendedName>
    <alternativeName>
        <fullName evidence="9">Dimethylallyltranstransferase</fullName>
    </alternativeName>
    <alternativeName>
        <fullName evidence="8">Farnesyl diphosphate synthase</fullName>
    </alternativeName>
    <alternativeName>
        <fullName evidence="7">Geranyltranstransferase</fullName>
    </alternativeName>
</protein>
<dbReference type="Proteomes" id="UP000054564">
    <property type="component" value="Unassembled WGS sequence"/>
</dbReference>
<evidence type="ECO:0000256" key="1">
    <source>
        <dbReference type="ARBA" id="ARBA00001946"/>
    </source>
</evidence>
<keyword evidence="3 11" id="KW-0808">Transferase</keyword>
<dbReference type="CDD" id="cd00685">
    <property type="entry name" value="Trans_IPPS_HT"/>
    <property type="match status" value="1"/>
</dbReference>
<dbReference type="InterPro" id="IPR000092">
    <property type="entry name" value="Polyprenyl_synt"/>
</dbReference>
<evidence type="ECO:0000256" key="4">
    <source>
        <dbReference type="ARBA" id="ARBA00022723"/>
    </source>
</evidence>
<organism evidence="12 13">
    <name type="scientific">Puccinia striiformis f. sp. tritici PST-78</name>
    <dbReference type="NCBI Taxonomy" id="1165861"/>
    <lineage>
        <taxon>Eukaryota</taxon>
        <taxon>Fungi</taxon>
        <taxon>Dikarya</taxon>
        <taxon>Basidiomycota</taxon>
        <taxon>Pucciniomycotina</taxon>
        <taxon>Pucciniomycetes</taxon>
        <taxon>Pucciniales</taxon>
        <taxon>Pucciniaceae</taxon>
        <taxon>Puccinia</taxon>
    </lineage>
</organism>
<dbReference type="GO" id="GO:0046872">
    <property type="term" value="F:metal ion binding"/>
    <property type="evidence" value="ECO:0007669"/>
    <property type="project" value="UniProtKB-KW"/>
</dbReference>
<comment type="similarity">
    <text evidence="2 11">Belongs to the FPP/GGPP synthase family.</text>
</comment>
<dbReference type="PANTHER" id="PTHR12001:SF69">
    <property type="entry name" value="ALL TRANS-POLYPRENYL-DIPHOSPHATE SYNTHASE PDSS1"/>
    <property type="match status" value="1"/>
</dbReference>
<accession>A0A0L0VRE6</accession>
<keyword evidence="13" id="KW-1185">Reference proteome</keyword>
<evidence type="ECO:0000256" key="7">
    <source>
        <dbReference type="ARBA" id="ARBA00032380"/>
    </source>
</evidence>
<reference evidence="13" key="1">
    <citation type="submission" date="2014-03" db="EMBL/GenBank/DDBJ databases">
        <title>The Genome Sequence of Puccinia striiformis f. sp. tritici PST-78.</title>
        <authorList>
            <consortium name="The Broad Institute Genome Sequencing Platform"/>
            <person name="Cuomo C."/>
            <person name="Hulbert S."/>
            <person name="Chen X."/>
            <person name="Walker B."/>
            <person name="Young S.K."/>
            <person name="Zeng Q."/>
            <person name="Gargeya S."/>
            <person name="Fitzgerald M."/>
            <person name="Haas B."/>
            <person name="Abouelleil A."/>
            <person name="Alvarado L."/>
            <person name="Arachchi H.M."/>
            <person name="Berlin A.M."/>
            <person name="Chapman S.B."/>
            <person name="Goldberg J."/>
            <person name="Griggs A."/>
            <person name="Gujja S."/>
            <person name="Hansen M."/>
            <person name="Howarth C."/>
            <person name="Imamovic A."/>
            <person name="Larimer J."/>
            <person name="McCowan C."/>
            <person name="Montmayeur A."/>
            <person name="Murphy C."/>
            <person name="Neiman D."/>
            <person name="Pearson M."/>
            <person name="Priest M."/>
            <person name="Roberts A."/>
            <person name="Saif S."/>
            <person name="Shea T."/>
            <person name="Sisk P."/>
            <person name="Sykes S."/>
            <person name="Wortman J."/>
            <person name="Nusbaum C."/>
            <person name="Birren B."/>
        </authorList>
    </citation>
    <scope>NUCLEOTIDE SEQUENCE [LARGE SCALE GENOMIC DNA]</scope>
    <source>
        <strain evidence="13">race PST-78</strain>
    </source>
</reference>
<evidence type="ECO:0000256" key="10">
    <source>
        <dbReference type="ARBA" id="ARBA00032873"/>
    </source>
</evidence>
<dbReference type="GO" id="GO:0006744">
    <property type="term" value="P:ubiquinone biosynthetic process"/>
    <property type="evidence" value="ECO:0007669"/>
    <property type="project" value="TreeGrafter"/>
</dbReference>
<dbReference type="Pfam" id="PF00348">
    <property type="entry name" value="polyprenyl_synt"/>
    <property type="match status" value="1"/>
</dbReference>
<comment type="cofactor">
    <cofactor evidence="1">
        <name>Mg(2+)</name>
        <dbReference type="ChEBI" id="CHEBI:18420"/>
    </cofactor>
</comment>
<evidence type="ECO:0000256" key="8">
    <source>
        <dbReference type="ARBA" id="ARBA00032424"/>
    </source>
</evidence>
<evidence type="ECO:0000256" key="9">
    <source>
        <dbReference type="ARBA" id="ARBA00032448"/>
    </source>
</evidence>
<evidence type="ECO:0000256" key="6">
    <source>
        <dbReference type="ARBA" id="ARBA00023229"/>
    </source>
</evidence>
<dbReference type="EMBL" id="AJIL01000027">
    <property type="protein sequence ID" value="KNF01844.1"/>
    <property type="molecule type" value="Genomic_DNA"/>
</dbReference>
<comment type="caution">
    <text evidence="12">The sequence shown here is derived from an EMBL/GenBank/DDBJ whole genome shotgun (WGS) entry which is preliminary data.</text>
</comment>
<dbReference type="OrthoDB" id="9927103at2759"/>
<keyword evidence="5" id="KW-0460">Magnesium</keyword>
<dbReference type="PANTHER" id="PTHR12001">
    <property type="entry name" value="GERANYLGERANYL PYROPHOSPHATE SYNTHASE"/>
    <property type="match status" value="1"/>
</dbReference>
<sequence>MAGRLAGVGVPSSQVRCLRPEFIRLSLRAGGAMLSIQRQHLSTRCPAPPTLASLTSSLGRNNTVDPFRLLASELSQVKENVKALMGSGNQKLALMAKYCSTSARQGKHLRSLIILLISQATAPPSLLPSSCSYQHPEINSAISPPEILNDANPSQPTSTDSFHQHANILPTQRRLAEIAELLHVAILLQDDVVDDAETRRGQLSAPLRFGGKETILAANFLLARAMMALSRLGNLEVVPLIMSSICDIVEGEIIRFAPLINHDLDPISHSSSPPPLSTGESKTYSTIKFDDRLFDAYQKKNQLKTAAYISKFCRAAVLLSPVAGQDPTLVEASYEFGNHLGLAFQIVDDSLNCTSSVESFGKAGDFSDLKSGIITAPALFAWKEFGSEFGTLVKRKLSHDGDFERAQKMIEESDGIKKSYKLATHHIDISKSYLNQFKDSQAKEGLHQICDLVLARKY</sequence>
<evidence type="ECO:0000256" key="3">
    <source>
        <dbReference type="ARBA" id="ARBA00022679"/>
    </source>
</evidence>
<keyword evidence="4" id="KW-0479">Metal-binding</keyword>
<keyword evidence="6" id="KW-0414">Isoprene biosynthesis</keyword>
<dbReference type="AlphaFoldDB" id="A0A0L0VRE6"/>
<dbReference type="Gene3D" id="1.10.600.10">
    <property type="entry name" value="Farnesyl Diphosphate Synthase"/>
    <property type="match status" value="1"/>
</dbReference>
<evidence type="ECO:0000256" key="11">
    <source>
        <dbReference type="RuleBase" id="RU004466"/>
    </source>
</evidence>
<evidence type="ECO:0000313" key="12">
    <source>
        <dbReference type="EMBL" id="KNF01844.1"/>
    </source>
</evidence>
<dbReference type="PROSITE" id="PS00723">
    <property type="entry name" value="POLYPRENYL_SYNTHASE_1"/>
    <property type="match status" value="1"/>
</dbReference>
<dbReference type="SUPFAM" id="SSF48576">
    <property type="entry name" value="Terpenoid synthases"/>
    <property type="match status" value="1"/>
</dbReference>
<dbReference type="GO" id="GO:1990234">
    <property type="term" value="C:transferase complex"/>
    <property type="evidence" value="ECO:0007669"/>
    <property type="project" value="TreeGrafter"/>
</dbReference>
<evidence type="ECO:0000256" key="5">
    <source>
        <dbReference type="ARBA" id="ARBA00022842"/>
    </source>
</evidence>
<dbReference type="STRING" id="1165861.A0A0L0VRE6"/>
<dbReference type="InterPro" id="IPR033749">
    <property type="entry name" value="Polyprenyl_synt_CS"/>
</dbReference>